<comment type="similarity">
    <text evidence="2">Belongs to the protein-tyrosine phosphatase family.</text>
</comment>
<dbReference type="EC" id="3.1.3.48" evidence="3"/>
<dbReference type="InterPro" id="IPR029021">
    <property type="entry name" value="Prot-tyrosine_phosphatase-like"/>
</dbReference>
<feature type="domain" description="Tyrosine-protein phosphatase" evidence="11">
    <location>
        <begin position="1467"/>
        <end position="1923"/>
    </location>
</feature>
<organism evidence="14 15">
    <name type="scientific">Fasciola hepatica</name>
    <name type="common">Liver fluke</name>
    <dbReference type="NCBI Taxonomy" id="6192"/>
    <lineage>
        <taxon>Eukaryota</taxon>
        <taxon>Metazoa</taxon>
        <taxon>Spiralia</taxon>
        <taxon>Lophotrochozoa</taxon>
        <taxon>Platyhelminthes</taxon>
        <taxon>Trematoda</taxon>
        <taxon>Digenea</taxon>
        <taxon>Plagiorchiida</taxon>
        <taxon>Echinostomata</taxon>
        <taxon>Echinostomatoidea</taxon>
        <taxon>Fasciolidae</taxon>
        <taxon>Fasciola</taxon>
    </lineage>
</organism>
<keyword evidence="6" id="KW-0904">Protein phosphatase</keyword>
<gene>
    <name evidence="14" type="ORF">D915_003815</name>
</gene>
<evidence type="ECO:0000256" key="8">
    <source>
        <dbReference type="ARBA" id="ARBA00051722"/>
    </source>
</evidence>
<dbReference type="EMBL" id="JXXN02001132">
    <property type="protein sequence ID" value="THD25463.1"/>
    <property type="molecule type" value="Genomic_DNA"/>
</dbReference>
<dbReference type="SMART" id="SM00060">
    <property type="entry name" value="FN3"/>
    <property type="match status" value="3"/>
</dbReference>
<dbReference type="InterPro" id="IPR000387">
    <property type="entry name" value="Tyr_Pase_dom"/>
</dbReference>
<proteinExistence type="inferred from homology"/>
<dbReference type="GO" id="GO:0016020">
    <property type="term" value="C:membrane"/>
    <property type="evidence" value="ECO:0007669"/>
    <property type="project" value="UniProtKB-SubCell"/>
</dbReference>
<sequence length="1937" mass="219288">MRSVRQWFDSSHILFGPYDLMYLFVRSVMVWTLFIGPRPSCAQMIFPHDWTFVGRVANSIRPHFLISWSQYEGAGYNIELLRPETTYERCKIQMDRLDNWTVEEKSFNRLYLKAPSPTTTSVSFTLNVICNASQGEAKLPIKLALTESTHPRESTSIPVFQISPITDSSANFIPFYRIHWRQKSDEKMVILIYNSTHVHQHTTTAGYADVANLAPNVQYMFCMIQAEQILSVQAWRCVRYGTPIMIPGRLSTEITIRNLQVIGTGTNWVQVTWDAPASTKYGRVIPRSYLIVLATPNPNECRVKIFYVQAPWVQTVDKQHRRNLIAQVQNELQLKSCVMERHEEPISLLGPWPDWEDYADTGLDELGPLSDFTVNLWGLMDKQYELEVWPVVNHGRSMPTTATIDLIPEDEDWNIRFSDVSLSRVTILSWSLPDKISQWWDAFKPPEGRFRVHVELIGRPNEMRNQFCFVRGCNLTPVDQLRYLPQPIGSPQRLLCHTAEVRLNVTQKGYNIKLPCLLPCQLYDIRVTLNVNTLVVGSSVPPPLPSLTGRRRLIRVGSVYPMDSNLPAFSVARNALLLQLDEEHASTHNMCLSNGYAVSVESEDGKQSQLVRLLTEDQLGDWEDRFSAERLTSWTVLVHNPLQNETKMKVVVQNFAVNPGRDVRKSLILQPSQCHLDCIWSSERSSPDQGFPWSPNYGSIYGSAISSTVYPTKCLRKTVSSGIHSTPCLVPPALNRTGHLYCSHGNGWGTCLLPQCEQMAPIRCVSHMKIGKNTTSVRLEWSQPQKIILPNFAQIPNEPAGFVVMIGTSRQLYFGSDCLQAKVLFLEDADVMFPDINMDDARIRALLSACHQSSRSIVSRNLMHIEFENLTHNTQYQVSITPFNHTGHLGTSLIETVQTPLAPPCTPVDLVIHKVFSRSMRVRWRTPESESCGAPTSISVNYGHGFYSPVLQMQKVMELLISPLDACQKYCIEVQLLNNAGASPLHPKLCETTERDAFNSPPALKSGKPLLHHDIAQCIVQEKLFGLRPHLDCDLRAQLLYTAKCEVHYRVKVTLFGDNASRTFTFLTPELRIESELEVGFVYLIKVKATAPNFTEPQGAGPLRSSTDQSLWSNKLTLFAGTRQFQLTNVNAQVETPTFMLPSEPPILTCYPSSTSRNTQFVLPSNPELCIHVNWETNGPIHGLFGFALQVFVDPPDQPDDDEAQTQTKNPRTLVKSERCVGLFWIQCEDCLQPHSEINVHNTVFQQLGSLLDECGEFGNAVRSFASDKSGFTHQRSQIRATLDKHGPHSFRANQTNLRFVGSLYGVKAGGYPARAIRRTARTVSDVLRTEQRGLIRMYVANTATLTQLPEIPWHFRPKPAETSRLSSAGLAFVVIGLILLVLASLILTFLFVLKAKRRKRARNSALHQHDLDDTNVDTTSAFRLETKQPIVPPRLAKCLLHQPDPISVHDLVTWLDKQGHNNYAAIREEFKWLRVHSLRQEQAKRFTHDIGQRPENRLRNKYRNLVPFDHNYARLSKPWRLNDLNQADSQVLSENSSTDPSQVVSATPPNGLLDDFEEIPVVENLADIGPEQLLTSDYTNASLVPGRAPGIAYCLVGSDRLPRTYIAAQAPVDHTRGLFWQMIWDHGVKLIVLLTRARENGKEKCSIYWPGSAGADSSDEVETIKRTVQFGQMTISLRDENSTSTYVKRQFLVRRSNDPKGEARTITQLHMMQWPDFSAPSKDHFSTLLFAYWAERRCCANAEAPVLIHCSAGVGRTGTFICLDQLCQQVRYYMQPDFEPILLASKVSTRVDEEPIYANLNGDSDELGARSSLRLLDGLDTGTRTGMASSIRLSKTPSESERASRDESENPCRQTLLASGTRMNSASRGGWSLGRMKRFGLGRKKTHCINVYKTVLWLRSHRSYMVQSEDQYLFIYRYLSHFIQQINNSDQIYENI</sequence>
<comment type="subcellular location">
    <subcellularLocation>
        <location evidence="1">Membrane</location>
        <topology evidence="1">Single-pass membrane protein</topology>
    </subcellularLocation>
</comment>
<feature type="compositionally biased region" description="Basic and acidic residues" evidence="9">
    <location>
        <begin position="1839"/>
        <end position="1851"/>
    </location>
</feature>
<evidence type="ECO:0000256" key="7">
    <source>
        <dbReference type="ARBA" id="ARBA00023136"/>
    </source>
</evidence>
<evidence type="ECO:0000256" key="5">
    <source>
        <dbReference type="ARBA" id="ARBA00022801"/>
    </source>
</evidence>
<name>A0A4E0RDB3_FASHE</name>
<keyword evidence="4" id="KW-0732">Signal</keyword>
<dbReference type="InterPro" id="IPR003961">
    <property type="entry name" value="FN3_dom"/>
</dbReference>
<evidence type="ECO:0000259" key="11">
    <source>
        <dbReference type="PROSITE" id="PS50055"/>
    </source>
</evidence>
<dbReference type="PROSITE" id="PS50056">
    <property type="entry name" value="TYR_PHOSPHATASE_2"/>
    <property type="match status" value="1"/>
</dbReference>
<dbReference type="InterPro" id="IPR050348">
    <property type="entry name" value="Protein-Tyr_Phosphatase"/>
</dbReference>
<dbReference type="InterPro" id="IPR016130">
    <property type="entry name" value="Tyr_Pase_AS"/>
</dbReference>
<dbReference type="Pfam" id="PF00102">
    <property type="entry name" value="Y_phosphatase"/>
    <property type="match status" value="2"/>
</dbReference>
<dbReference type="Gene3D" id="2.60.40.10">
    <property type="entry name" value="Immunoglobulins"/>
    <property type="match status" value="1"/>
</dbReference>
<dbReference type="InterPro" id="IPR000242">
    <property type="entry name" value="PTP_cat"/>
</dbReference>
<dbReference type="SUPFAM" id="SSF52799">
    <property type="entry name" value="(Phosphotyrosine protein) phosphatases II"/>
    <property type="match status" value="1"/>
</dbReference>
<keyword evidence="15" id="KW-1185">Reference proteome</keyword>
<feature type="domain" description="Fibronectin type-III" evidence="13">
    <location>
        <begin position="906"/>
        <end position="996"/>
    </location>
</feature>
<dbReference type="GO" id="GO:0008045">
    <property type="term" value="P:motor neuron axon guidance"/>
    <property type="evidence" value="ECO:0007669"/>
    <property type="project" value="TreeGrafter"/>
</dbReference>
<comment type="caution">
    <text evidence="14">The sequence shown here is derived from an EMBL/GenBank/DDBJ whole genome shotgun (WGS) entry which is preliminary data.</text>
</comment>
<feature type="transmembrane region" description="Helical" evidence="10">
    <location>
        <begin position="1369"/>
        <end position="1394"/>
    </location>
</feature>
<feature type="transmembrane region" description="Helical" evidence="10">
    <location>
        <begin position="12"/>
        <end position="34"/>
    </location>
</feature>
<evidence type="ECO:0000256" key="6">
    <source>
        <dbReference type="ARBA" id="ARBA00022912"/>
    </source>
</evidence>
<evidence type="ECO:0000313" key="15">
    <source>
        <dbReference type="Proteomes" id="UP000230066"/>
    </source>
</evidence>
<evidence type="ECO:0000256" key="10">
    <source>
        <dbReference type="SAM" id="Phobius"/>
    </source>
</evidence>
<feature type="compositionally biased region" description="Polar residues" evidence="9">
    <location>
        <begin position="1828"/>
        <end position="1838"/>
    </location>
</feature>
<evidence type="ECO:0000259" key="13">
    <source>
        <dbReference type="PROSITE" id="PS50853"/>
    </source>
</evidence>
<evidence type="ECO:0000313" key="14">
    <source>
        <dbReference type="EMBL" id="THD25463.1"/>
    </source>
</evidence>
<protein>
    <recommendedName>
        <fullName evidence="3">protein-tyrosine-phosphatase</fullName>
        <ecNumber evidence="3">3.1.3.48</ecNumber>
    </recommendedName>
</protein>
<dbReference type="GO" id="GO:0004725">
    <property type="term" value="F:protein tyrosine phosphatase activity"/>
    <property type="evidence" value="ECO:0007669"/>
    <property type="project" value="UniProtKB-EC"/>
</dbReference>
<dbReference type="Gene3D" id="3.90.190.10">
    <property type="entry name" value="Protein tyrosine phosphatase superfamily"/>
    <property type="match status" value="1"/>
</dbReference>
<dbReference type="PANTHER" id="PTHR19134:SF562">
    <property type="entry name" value="PROTEIN-TYROSINE-PHOSPHATASE"/>
    <property type="match status" value="1"/>
</dbReference>
<dbReference type="PRINTS" id="PR00700">
    <property type="entry name" value="PRTYPHPHTASE"/>
</dbReference>
<evidence type="ECO:0000256" key="3">
    <source>
        <dbReference type="ARBA" id="ARBA00013064"/>
    </source>
</evidence>
<feature type="region of interest" description="Disordered" evidence="9">
    <location>
        <begin position="1828"/>
        <end position="1853"/>
    </location>
</feature>
<dbReference type="PANTHER" id="PTHR19134">
    <property type="entry name" value="RECEPTOR-TYPE TYROSINE-PROTEIN PHOSPHATASE"/>
    <property type="match status" value="1"/>
</dbReference>
<feature type="domain" description="Tyrosine specific protein phosphatases" evidence="12">
    <location>
        <begin position="1724"/>
        <end position="1767"/>
    </location>
</feature>
<evidence type="ECO:0000259" key="12">
    <source>
        <dbReference type="PROSITE" id="PS50056"/>
    </source>
</evidence>
<dbReference type="PROSITE" id="PS50853">
    <property type="entry name" value="FN3"/>
    <property type="match status" value="1"/>
</dbReference>
<dbReference type="SUPFAM" id="SSF49265">
    <property type="entry name" value="Fibronectin type III"/>
    <property type="match status" value="2"/>
</dbReference>
<dbReference type="InterPro" id="IPR013783">
    <property type="entry name" value="Ig-like_fold"/>
</dbReference>
<evidence type="ECO:0000256" key="4">
    <source>
        <dbReference type="ARBA" id="ARBA00022729"/>
    </source>
</evidence>
<dbReference type="InterPro" id="IPR036116">
    <property type="entry name" value="FN3_sf"/>
</dbReference>
<comment type="catalytic activity">
    <reaction evidence="8">
        <text>O-phospho-L-tyrosyl-[protein] + H2O = L-tyrosyl-[protein] + phosphate</text>
        <dbReference type="Rhea" id="RHEA:10684"/>
        <dbReference type="Rhea" id="RHEA-COMP:10136"/>
        <dbReference type="Rhea" id="RHEA-COMP:20101"/>
        <dbReference type="ChEBI" id="CHEBI:15377"/>
        <dbReference type="ChEBI" id="CHEBI:43474"/>
        <dbReference type="ChEBI" id="CHEBI:46858"/>
        <dbReference type="ChEBI" id="CHEBI:61978"/>
        <dbReference type="EC" id="3.1.3.48"/>
    </reaction>
</comment>
<dbReference type="PROSITE" id="PS00383">
    <property type="entry name" value="TYR_PHOSPHATASE_1"/>
    <property type="match status" value="1"/>
</dbReference>
<evidence type="ECO:0000256" key="1">
    <source>
        <dbReference type="ARBA" id="ARBA00004167"/>
    </source>
</evidence>
<keyword evidence="14" id="KW-0675">Receptor</keyword>
<dbReference type="Proteomes" id="UP000230066">
    <property type="component" value="Unassembled WGS sequence"/>
</dbReference>
<keyword evidence="5" id="KW-0378">Hydrolase</keyword>
<dbReference type="InterPro" id="IPR003595">
    <property type="entry name" value="Tyr_Pase_cat"/>
</dbReference>
<dbReference type="SMART" id="SM00404">
    <property type="entry name" value="PTPc_motif"/>
    <property type="match status" value="1"/>
</dbReference>
<dbReference type="SMART" id="SM00194">
    <property type="entry name" value="PTPc"/>
    <property type="match status" value="1"/>
</dbReference>
<keyword evidence="7 10" id="KW-0472">Membrane</keyword>
<dbReference type="PROSITE" id="PS50055">
    <property type="entry name" value="TYR_PHOSPHATASE_PTP"/>
    <property type="match status" value="1"/>
</dbReference>
<reference evidence="14" key="1">
    <citation type="submission" date="2019-03" db="EMBL/GenBank/DDBJ databases">
        <title>Improved annotation for the trematode Fasciola hepatica.</title>
        <authorList>
            <person name="Choi Y.-J."/>
            <person name="Martin J."/>
            <person name="Mitreva M."/>
        </authorList>
    </citation>
    <scope>NUCLEOTIDE SEQUENCE [LARGE SCALE GENOMIC DNA]</scope>
</reference>
<evidence type="ECO:0000256" key="9">
    <source>
        <dbReference type="SAM" id="MobiDB-lite"/>
    </source>
</evidence>
<dbReference type="CDD" id="cd00047">
    <property type="entry name" value="PTPc"/>
    <property type="match status" value="1"/>
</dbReference>
<keyword evidence="10" id="KW-0812">Transmembrane</keyword>
<evidence type="ECO:0000256" key="2">
    <source>
        <dbReference type="ARBA" id="ARBA00009580"/>
    </source>
</evidence>
<keyword evidence="10" id="KW-1133">Transmembrane helix</keyword>
<accession>A0A4E0RDB3</accession>